<dbReference type="PRINTS" id="PR00147">
    <property type="entry name" value="DNAPHOTLYASE"/>
</dbReference>
<dbReference type="GO" id="GO:0006139">
    <property type="term" value="P:nucleobase-containing compound metabolic process"/>
    <property type="evidence" value="ECO:0007669"/>
    <property type="project" value="UniProtKB-ARBA"/>
</dbReference>
<evidence type="ECO:0000313" key="9">
    <source>
        <dbReference type="Proteomes" id="UP000239209"/>
    </source>
</evidence>
<dbReference type="InterPro" id="IPR036155">
    <property type="entry name" value="Crypto/Photolyase_N_sf"/>
</dbReference>
<dbReference type="Pfam" id="PF00875">
    <property type="entry name" value="DNA_photolyase"/>
    <property type="match status" value="1"/>
</dbReference>
<feature type="binding site" evidence="4">
    <location>
        <begin position="259"/>
        <end position="266"/>
    </location>
    <ligand>
        <name>FAD</name>
        <dbReference type="ChEBI" id="CHEBI:57692"/>
    </ligand>
</feature>
<feature type="binding site" evidence="4">
    <location>
        <begin position="355"/>
        <end position="357"/>
    </location>
    <ligand>
        <name>FAD</name>
        <dbReference type="ChEBI" id="CHEBI:57692"/>
    </ligand>
</feature>
<dbReference type="GO" id="GO:0006950">
    <property type="term" value="P:response to stress"/>
    <property type="evidence" value="ECO:0007669"/>
    <property type="project" value="UniProtKB-ARBA"/>
</dbReference>
<dbReference type="SUPFAM" id="SSF52425">
    <property type="entry name" value="Cryptochrome/photolyase, N-terminal domain"/>
    <property type="match status" value="1"/>
</dbReference>
<feature type="binding site" evidence="4">
    <location>
        <position position="212"/>
    </location>
    <ligand>
        <name>FAD</name>
        <dbReference type="ChEBI" id="CHEBI:57692"/>
    </ligand>
</feature>
<evidence type="ECO:0000256" key="3">
    <source>
        <dbReference type="ARBA" id="ARBA00022991"/>
    </source>
</evidence>
<feature type="site" description="Electron transfer via tryptophanyl radical" evidence="5">
    <location>
        <position position="342"/>
    </location>
</feature>
<keyword evidence="2 4" id="KW-0274">FAD</keyword>
<organism evidence="8 9">
    <name type="scientific">Pseudosporangium ferrugineum</name>
    <dbReference type="NCBI Taxonomy" id="439699"/>
    <lineage>
        <taxon>Bacteria</taxon>
        <taxon>Bacillati</taxon>
        <taxon>Actinomycetota</taxon>
        <taxon>Actinomycetes</taxon>
        <taxon>Micromonosporales</taxon>
        <taxon>Micromonosporaceae</taxon>
        <taxon>Pseudosporangium</taxon>
    </lineage>
</organism>
<evidence type="ECO:0000259" key="7">
    <source>
        <dbReference type="PROSITE" id="PS51645"/>
    </source>
</evidence>
<dbReference type="RefSeq" id="WP_106131466.1">
    <property type="nucleotide sequence ID" value="NZ_PVZG01000049.1"/>
</dbReference>
<name>A0A2T0R969_9ACTN</name>
<dbReference type="Pfam" id="PF03441">
    <property type="entry name" value="FAD_binding_7"/>
    <property type="match status" value="1"/>
</dbReference>
<reference evidence="8 9" key="1">
    <citation type="submission" date="2018-03" db="EMBL/GenBank/DDBJ databases">
        <title>Genomic Encyclopedia of Archaeal and Bacterial Type Strains, Phase II (KMG-II): from individual species to whole genera.</title>
        <authorList>
            <person name="Goeker M."/>
        </authorList>
    </citation>
    <scope>NUCLEOTIDE SEQUENCE [LARGE SCALE GENOMIC DNA]</scope>
    <source>
        <strain evidence="8 9">DSM 45348</strain>
    </source>
</reference>
<gene>
    <name evidence="8" type="ORF">CLV70_1497</name>
</gene>
<dbReference type="AlphaFoldDB" id="A0A2T0R969"/>
<comment type="similarity">
    <text evidence="6">Belongs to the DNA photolyase family.</text>
</comment>
<comment type="cofactor">
    <cofactor evidence="4">
        <name>FAD</name>
        <dbReference type="ChEBI" id="CHEBI:57692"/>
    </cofactor>
    <text evidence="4">Binds 1 FAD per subunit.</text>
</comment>
<dbReference type="PANTHER" id="PTHR11455">
    <property type="entry name" value="CRYPTOCHROME"/>
    <property type="match status" value="1"/>
</dbReference>
<evidence type="ECO:0000313" key="8">
    <source>
        <dbReference type="EMBL" id="PRY17708.1"/>
    </source>
</evidence>
<dbReference type="OrthoDB" id="9772484at2"/>
<evidence type="ECO:0000256" key="2">
    <source>
        <dbReference type="ARBA" id="ARBA00022827"/>
    </source>
</evidence>
<dbReference type="InterPro" id="IPR014729">
    <property type="entry name" value="Rossmann-like_a/b/a_fold"/>
</dbReference>
<evidence type="ECO:0000256" key="6">
    <source>
        <dbReference type="RuleBase" id="RU004182"/>
    </source>
</evidence>
<dbReference type="GO" id="GO:0003904">
    <property type="term" value="F:deoxyribodipyrimidine photo-lyase activity"/>
    <property type="evidence" value="ECO:0007669"/>
    <property type="project" value="TreeGrafter"/>
</dbReference>
<dbReference type="SUPFAM" id="SSF48173">
    <property type="entry name" value="Cryptochrome/photolyase FAD-binding domain"/>
    <property type="match status" value="1"/>
</dbReference>
<accession>A0A2T0R969</accession>
<dbReference type="InterPro" id="IPR006050">
    <property type="entry name" value="DNA_photolyase_N"/>
</dbReference>
<dbReference type="PROSITE" id="PS00691">
    <property type="entry name" value="DNA_PHOTOLYASES_1_2"/>
    <property type="match status" value="1"/>
</dbReference>
<dbReference type="Gene3D" id="3.40.50.620">
    <property type="entry name" value="HUPs"/>
    <property type="match status" value="1"/>
</dbReference>
<dbReference type="Gene3D" id="1.25.40.80">
    <property type="match status" value="1"/>
</dbReference>
<evidence type="ECO:0000256" key="5">
    <source>
        <dbReference type="PIRSR" id="PIRSR602081-2"/>
    </source>
</evidence>
<dbReference type="Proteomes" id="UP000239209">
    <property type="component" value="Unassembled WGS sequence"/>
</dbReference>
<keyword evidence="3 6" id="KW-0157">Chromophore</keyword>
<dbReference type="EMBL" id="PVZG01000049">
    <property type="protein sequence ID" value="PRY17708.1"/>
    <property type="molecule type" value="Genomic_DNA"/>
</dbReference>
<feature type="binding site" evidence="4">
    <location>
        <begin position="224"/>
        <end position="228"/>
    </location>
    <ligand>
        <name>FAD</name>
        <dbReference type="ChEBI" id="CHEBI:57692"/>
    </ligand>
</feature>
<evidence type="ECO:0000256" key="1">
    <source>
        <dbReference type="ARBA" id="ARBA00022630"/>
    </source>
</evidence>
<comment type="caution">
    <text evidence="8">The sequence shown here is derived from an EMBL/GenBank/DDBJ whole genome shotgun (WGS) entry which is preliminary data.</text>
</comment>
<dbReference type="PROSITE" id="PS51645">
    <property type="entry name" value="PHR_CRY_ALPHA_BETA"/>
    <property type="match status" value="1"/>
</dbReference>
<keyword evidence="8" id="KW-0456">Lyase</keyword>
<dbReference type="InterPro" id="IPR018394">
    <property type="entry name" value="DNA_photolyase_1_CS_C"/>
</dbReference>
<dbReference type="GO" id="GO:0071949">
    <property type="term" value="F:FAD binding"/>
    <property type="evidence" value="ECO:0007669"/>
    <property type="project" value="TreeGrafter"/>
</dbReference>
<proteinExistence type="inferred from homology"/>
<evidence type="ECO:0000256" key="4">
    <source>
        <dbReference type="PIRSR" id="PIRSR602081-1"/>
    </source>
</evidence>
<dbReference type="PROSITE" id="PS00394">
    <property type="entry name" value="DNA_PHOTOLYASES_1_1"/>
    <property type="match status" value="1"/>
</dbReference>
<dbReference type="InterPro" id="IPR002081">
    <property type="entry name" value="Cryptochrome/DNA_photolyase_1"/>
</dbReference>
<dbReference type="Gene3D" id="1.10.579.10">
    <property type="entry name" value="DNA Cyclobutane Dipyrimidine Photolyase, subunit A, domain 3"/>
    <property type="match status" value="1"/>
</dbReference>
<feature type="site" description="Electron transfer via tryptophanyl radical" evidence="5">
    <location>
        <position position="365"/>
    </location>
</feature>
<feature type="binding site" evidence="4">
    <location>
        <position position="256"/>
    </location>
    <ligand>
        <name>FAD</name>
        <dbReference type="ChEBI" id="CHEBI:57692"/>
    </ligand>
</feature>
<keyword evidence="1 4" id="KW-0285">Flavoprotein</keyword>
<dbReference type="InterPro" id="IPR005101">
    <property type="entry name" value="Cryptochr/Photolyase_FAD-bd"/>
</dbReference>
<keyword evidence="9" id="KW-1185">Reference proteome</keyword>
<dbReference type="InterPro" id="IPR036134">
    <property type="entry name" value="Crypto/Photolyase_FAD-like_sf"/>
</dbReference>
<feature type="domain" description="Photolyase/cryptochrome alpha/beta" evidence="7">
    <location>
        <begin position="2"/>
        <end position="128"/>
    </location>
</feature>
<protein>
    <submittedName>
        <fullName evidence="8">Deoxyribodipyrimidine photo-lyase</fullName>
    </submittedName>
</protein>
<dbReference type="GO" id="GO:0009416">
    <property type="term" value="P:response to light stimulus"/>
    <property type="evidence" value="ECO:0007669"/>
    <property type="project" value="TreeGrafter"/>
</dbReference>
<dbReference type="PANTHER" id="PTHR11455:SF9">
    <property type="entry name" value="CRYPTOCHROME CIRCADIAN CLOCK 5 ISOFORM X1"/>
    <property type="match status" value="1"/>
</dbReference>
<dbReference type="GO" id="GO:0003677">
    <property type="term" value="F:DNA binding"/>
    <property type="evidence" value="ECO:0007669"/>
    <property type="project" value="TreeGrafter"/>
</dbReference>
<sequence>MRTAIVLFTRDLRVHDNPALAAACSSAERVVPLFVLDPHLHALSPNRARFLHESLADLGKALRRLGGDLVIREGDPVAETIKIAREVEAEGIAVAQDVSNYARRRERRLAEECEHHRMSLRLFPGTTVVSPGEVSPGGGGGHYRVFSPYYRAWESAKWRDEAPAPTRIALPEQIMVGRLPELPAGESPHALVGGETEGKRRLRTWLRHIGPYDDLHDDLAADGTSRLSAYLRFGCLSPLTVANVARAEDGAGPAAFVRQLGWRDFYYQVTYAFPKMSTEAYRTAGDGDWRPDPDALQHWKDGLTGVPVVDAGMRQLQAEGYMHNRARLITAAFLTKHLGLDWRDGVKWFFRWLNDGDVANNSGNWQWVAGTGNDTKPYRRFNPIRQAERFDPDGVYVRRYVPELKAISGKAVHQPWRLPDTVRASLDYPAPLESHRDEAVWLRP</sequence>
<feature type="site" description="Electron transfer via tryptophanyl radical" evidence="5">
    <location>
        <position position="289"/>
    </location>
</feature>